<proteinExistence type="predicted"/>
<evidence type="ECO:0000313" key="1">
    <source>
        <dbReference type="EMBL" id="QJA52135.1"/>
    </source>
</evidence>
<name>A0A6H1ZXY9_9ZZZZ</name>
<accession>A0A6H1ZXY9</accession>
<gene>
    <name evidence="1" type="ORF">TM448A02495_0010</name>
</gene>
<dbReference type="AlphaFoldDB" id="A0A6H1ZXY9"/>
<reference evidence="1" key="1">
    <citation type="submission" date="2020-03" db="EMBL/GenBank/DDBJ databases">
        <title>The deep terrestrial virosphere.</title>
        <authorList>
            <person name="Holmfeldt K."/>
            <person name="Nilsson E."/>
            <person name="Simone D."/>
            <person name="Lopez-Fernandez M."/>
            <person name="Wu X."/>
            <person name="de Brujin I."/>
            <person name="Lundin D."/>
            <person name="Andersson A."/>
            <person name="Bertilsson S."/>
            <person name="Dopson M."/>
        </authorList>
    </citation>
    <scope>NUCLEOTIDE SEQUENCE</scope>
    <source>
        <strain evidence="1">TM448A02495</strain>
    </source>
</reference>
<organism evidence="1">
    <name type="scientific">viral metagenome</name>
    <dbReference type="NCBI Taxonomy" id="1070528"/>
    <lineage>
        <taxon>unclassified sequences</taxon>
        <taxon>metagenomes</taxon>
        <taxon>organismal metagenomes</taxon>
    </lineage>
</organism>
<sequence>MNVTALTRTKILPGITDQIGKDLALFRRLWGKAQRISGGRKIEQVVKYAQSTQGGWYAKSDTLDAAQEDTMCRAYFDWRAIHQPIVLFNLDIAMNRGPEGVFDLVRTEGQNAMLDLKDKVGTAMFTAQTGNAMDSLVDACDDGSNVSNYGDISRSSFTWWKGNYNGTGGSLSLSMLATQYDLCRSGSDVSTILVTDKTRWTAYEALLQPQARYTGTNNIDGGFQTLYFRGTPMIDDEYVTAGYFYFLSKIRDLFTTLQRFFLWLLCPEKVSLSL</sequence>
<dbReference type="InterPro" id="IPR049718">
    <property type="entry name" value="AKO59007-like"/>
</dbReference>
<dbReference type="EMBL" id="MT144315">
    <property type="protein sequence ID" value="QJA52135.1"/>
    <property type="molecule type" value="Genomic_DNA"/>
</dbReference>
<dbReference type="NCBIfam" id="NF033394">
    <property type="entry name" value="capsid_maj_Podo"/>
    <property type="match status" value="1"/>
</dbReference>
<protein>
    <submittedName>
        <fullName evidence="1">Putative capsid protein</fullName>
    </submittedName>
</protein>